<dbReference type="Pfam" id="PF01411">
    <property type="entry name" value="tRNA-synt_2c"/>
    <property type="match status" value="1"/>
</dbReference>
<dbReference type="GO" id="GO:0002196">
    <property type="term" value="F:Ser-tRNA(Ala) deacylase activity"/>
    <property type="evidence" value="ECO:0007669"/>
    <property type="project" value="TreeGrafter"/>
</dbReference>
<accession>K2N6N7</accession>
<dbReference type="SUPFAM" id="SSF55186">
    <property type="entry name" value="ThrRS/AlaRS common domain"/>
    <property type="match status" value="1"/>
</dbReference>
<dbReference type="InterPro" id="IPR018164">
    <property type="entry name" value="Ala-tRNA-synth_IIc_N"/>
</dbReference>
<reference evidence="8 9" key="1">
    <citation type="journal article" date="2012" name="BMC Genomics">
        <title>Comparative genomic analysis of human infective Trypanosoma cruzi lineages with the bat-restricted subspecies T. cruzi marinkellei.</title>
        <authorList>
            <person name="Franzen O."/>
            <person name="Talavera-Lopez C."/>
            <person name="Ochaya S."/>
            <person name="Butler C.E."/>
            <person name="Messenger L.A."/>
            <person name="Lewis M.D."/>
            <person name="Llewellyn M.S."/>
            <person name="Marinkelle C.J."/>
            <person name="Tyler K.M."/>
            <person name="Miles M.A."/>
            <person name="Andersson B."/>
        </authorList>
    </citation>
    <scope>NUCLEOTIDE SEQUENCE [LARGE SCALE GENOMIC DNA]</scope>
    <source>
        <strain evidence="8 9">B7</strain>
    </source>
</reference>
<gene>
    <name evidence="8" type="ORF">MOQ_005844</name>
</gene>
<comment type="cofactor">
    <cofactor evidence="1">
        <name>Zn(2+)</name>
        <dbReference type="ChEBI" id="CHEBI:29105"/>
    </cofactor>
</comment>
<dbReference type="Pfam" id="PF07973">
    <property type="entry name" value="tRNA_SAD"/>
    <property type="match status" value="1"/>
</dbReference>
<dbReference type="InterPro" id="IPR012947">
    <property type="entry name" value="tRNA_SAD"/>
</dbReference>
<keyword evidence="5" id="KW-0175">Coiled coil</keyword>
<keyword evidence="4" id="KW-0862">Zinc</keyword>
<dbReference type="GO" id="GO:0006419">
    <property type="term" value="P:alanyl-tRNA aminoacylation"/>
    <property type="evidence" value="ECO:0007669"/>
    <property type="project" value="InterPro"/>
</dbReference>
<dbReference type="PANTHER" id="PTHR43462">
    <property type="entry name" value="ALANYL-TRNA EDITING PROTEIN"/>
    <property type="match status" value="1"/>
</dbReference>
<feature type="non-terminal residue" evidence="8">
    <location>
        <position position="1"/>
    </location>
</feature>
<dbReference type="GO" id="GO:0046872">
    <property type="term" value="F:metal ion binding"/>
    <property type="evidence" value="ECO:0007669"/>
    <property type="project" value="UniProtKB-KW"/>
</dbReference>
<dbReference type="Gene3D" id="3.30.980.10">
    <property type="entry name" value="Threonyl-trna Synthetase, Chain A, domain 2"/>
    <property type="match status" value="1"/>
</dbReference>
<dbReference type="InterPro" id="IPR009000">
    <property type="entry name" value="Transl_B-barrel_sf"/>
</dbReference>
<comment type="similarity">
    <text evidence="2">Belongs to the class-II aminoacyl-tRNA synthetase family. Alax-L subfamily.</text>
</comment>
<protein>
    <recommendedName>
        <fullName evidence="7">Threonyl/alanyl tRNA synthetase SAD domain-containing protein</fullName>
    </recommendedName>
</protein>
<dbReference type="OrthoDB" id="288942at2759"/>
<evidence type="ECO:0000256" key="1">
    <source>
        <dbReference type="ARBA" id="ARBA00001947"/>
    </source>
</evidence>
<dbReference type="SMART" id="SM00863">
    <property type="entry name" value="tRNA_SAD"/>
    <property type="match status" value="1"/>
</dbReference>
<dbReference type="Gene3D" id="2.40.30.130">
    <property type="match status" value="1"/>
</dbReference>
<feature type="coiled-coil region" evidence="5">
    <location>
        <begin position="348"/>
        <end position="375"/>
    </location>
</feature>
<feature type="domain" description="Threonyl/alanyl tRNA synthetase SAD" evidence="7">
    <location>
        <begin position="261"/>
        <end position="305"/>
    </location>
</feature>
<organism evidence="8 9">
    <name type="scientific">Trypanosoma cruzi marinkellei</name>
    <dbReference type="NCBI Taxonomy" id="85056"/>
    <lineage>
        <taxon>Eukaryota</taxon>
        <taxon>Discoba</taxon>
        <taxon>Euglenozoa</taxon>
        <taxon>Kinetoplastea</taxon>
        <taxon>Metakinetoplastina</taxon>
        <taxon>Trypanosomatida</taxon>
        <taxon>Trypanosomatidae</taxon>
        <taxon>Trypanosoma</taxon>
        <taxon>Schizotrypanum</taxon>
    </lineage>
</organism>
<evidence type="ECO:0000256" key="4">
    <source>
        <dbReference type="ARBA" id="ARBA00022833"/>
    </source>
</evidence>
<name>K2N6N7_TRYCR</name>
<dbReference type="GO" id="GO:0005524">
    <property type="term" value="F:ATP binding"/>
    <property type="evidence" value="ECO:0007669"/>
    <property type="project" value="InterPro"/>
</dbReference>
<evidence type="ECO:0000256" key="5">
    <source>
        <dbReference type="SAM" id="Coils"/>
    </source>
</evidence>
<evidence type="ECO:0000259" key="7">
    <source>
        <dbReference type="SMART" id="SM00863"/>
    </source>
</evidence>
<evidence type="ECO:0000256" key="3">
    <source>
        <dbReference type="ARBA" id="ARBA00022723"/>
    </source>
</evidence>
<keyword evidence="3" id="KW-0479">Metal-binding</keyword>
<evidence type="ECO:0000256" key="6">
    <source>
        <dbReference type="SAM" id="MobiDB-lite"/>
    </source>
</evidence>
<dbReference type="SUPFAM" id="SSF50447">
    <property type="entry name" value="Translation proteins"/>
    <property type="match status" value="1"/>
</dbReference>
<keyword evidence="9" id="KW-1185">Reference proteome</keyword>
<dbReference type="InterPro" id="IPR051335">
    <property type="entry name" value="Alanyl-tRNA_Editing_Enzymes"/>
</dbReference>
<evidence type="ECO:0000313" key="8">
    <source>
        <dbReference type="EMBL" id="EKF30341.1"/>
    </source>
</evidence>
<evidence type="ECO:0000256" key="2">
    <source>
        <dbReference type="ARBA" id="ARBA00008429"/>
    </source>
</evidence>
<dbReference type="Proteomes" id="UP000007350">
    <property type="component" value="Unassembled WGS sequence"/>
</dbReference>
<proteinExistence type="inferred from homology"/>
<feature type="region of interest" description="Disordered" evidence="6">
    <location>
        <begin position="233"/>
        <end position="254"/>
    </location>
</feature>
<dbReference type="InterPro" id="IPR018163">
    <property type="entry name" value="Thr/Ala-tRNA-synth_IIc_edit"/>
</dbReference>
<dbReference type="PANTHER" id="PTHR43462:SF1">
    <property type="entry name" value="ALANYL-TRNA EDITING PROTEIN AARSD1"/>
    <property type="match status" value="1"/>
</dbReference>
<dbReference type="AlphaFoldDB" id="K2N6N7"/>
<dbReference type="GO" id="GO:0004813">
    <property type="term" value="F:alanine-tRNA ligase activity"/>
    <property type="evidence" value="ECO:0007669"/>
    <property type="project" value="InterPro"/>
</dbReference>
<sequence>GGGGWGQRKERRKGSWRGTGLCNTHCIKMSTAPTFVRVGELACQRNPFLRGLRARVVLCEPVSMNKHAGGNGKSGHNSTNTNPSYNVVLTDSVLFPEGGGQPCDHGTIVYGNEEVPVRNVQRRGDTCVISTPCPLKVGEEVEVRVDWPRRFDHMQHHSAQHLLSAVVEKASQCRLPTISWSLTHPYSFIVLPTGNKIDSDVVAHLEKVCNDAIARAVPVRCDMYPSKEAYEQALREKAETEDSEGNVRQSRSIPSDVTGPIRIITVEDGIDQCTCCGTHVSNLTQLQMIKLLHQETKGDTLKLFFVTGDRLCRYYGDMYFREKELMKELGGVRPEEFVAAAVKRGKEYADMEKRLKNLTLELMKAESEKLIAEAKASVVEGGGGGGIVVYRRDDVGGDFFNALRDAIRQACPECLAVLAWGSPAATATAGGASGRAKSGQFMVIGPTDRVESLAPSVCMALEGKGGMSKYGYRGKGNLAGWDELVEKLRLS</sequence>
<comment type="caution">
    <text evidence="8">The sequence shown here is derived from an EMBL/GenBank/DDBJ whole genome shotgun (WGS) entry which is preliminary data.</text>
</comment>
<evidence type="ECO:0000313" key="9">
    <source>
        <dbReference type="Proteomes" id="UP000007350"/>
    </source>
</evidence>
<dbReference type="EMBL" id="AHKC01012192">
    <property type="protein sequence ID" value="EKF30341.1"/>
    <property type="molecule type" value="Genomic_DNA"/>
</dbReference>